<evidence type="ECO:0000259" key="7">
    <source>
        <dbReference type="Pfam" id="PF12830"/>
    </source>
</evidence>
<reference evidence="8 9" key="1">
    <citation type="submission" date="2020-07" db="EMBL/GenBank/DDBJ databases">
        <title>The yeast mating-type switching endonuclease HO is a domesticated member of an unorthodox homing genetic element family.</title>
        <authorList>
            <person name="Coughlan A.Y."/>
            <person name="Lombardi L."/>
            <person name="Braun-Galleani S."/>
            <person name="Martos A.R."/>
            <person name="Galeote V."/>
            <person name="Bigey F."/>
            <person name="Dequin S."/>
            <person name="Byrne K.P."/>
            <person name="Wolfe K.H."/>
        </authorList>
    </citation>
    <scope>NUCLEOTIDE SEQUENCE [LARGE SCALE GENOMIC DNA]</scope>
    <source>
        <strain evidence="8 9">NRRL Y-6702</strain>
    </source>
</reference>
<evidence type="ECO:0000256" key="4">
    <source>
        <dbReference type="ARBA" id="ARBA00023242"/>
    </source>
</evidence>
<comment type="similarity">
    <text evidence="2 6">Belongs to the SCC2/Nipped-B family.</text>
</comment>
<dbReference type="GO" id="GO:1990414">
    <property type="term" value="P:replication-born double-strand break repair via sister chromatid exchange"/>
    <property type="evidence" value="ECO:0007669"/>
    <property type="project" value="TreeGrafter"/>
</dbReference>
<dbReference type="Pfam" id="PF12765">
    <property type="entry name" value="Cohesin_HEAT"/>
    <property type="match status" value="1"/>
</dbReference>
<evidence type="ECO:0000256" key="2">
    <source>
        <dbReference type="ARBA" id="ARBA00009252"/>
    </source>
</evidence>
<dbReference type="OrthoDB" id="418242at2759"/>
<dbReference type="GO" id="GO:0090694">
    <property type="term" value="C:Scc2-Scc4 cohesin loading complex"/>
    <property type="evidence" value="ECO:0007669"/>
    <property type="project" value="TreeGrafter"/>
</dbReference>
<dbReference type="KEGG" id="zmk:HG535_0F04260"/>
<dbReference type="GeneID" id="59237672"/>
<evidence type="ECO:0000256" key="1">
    <source>
        <dbReference type="ARBA" id="ARBA00004123"/>
    </source>
</evidence>
<dbReference type="GO" id="GO:0061775">
    <property type="term" value="F:cohesin loader activity"/>
    <property type="evidence" value="ECO:0007669"/>
    <property type="project" value="InterPro"/>
</dbReference>
<evidence type="ECO:0000256" key="3">
    <source>
        <dbReference type="ARBA" id="ARBA00022737"/>
    </source>
</evidence>
<feature type="domain" description="Sister chromatid cohesion C-terminal" evidence="7">
    <location>
        <begin position="1198"/>
        <end position="1377"/>
    </location>
</feature>
<dbReference type="GO" id="GO:0003682">
    <property type="term" value="F:chromatin binding"/>
    <property type="evidence" value="ECO:0007669"/>
    <property type="project" value="TreeGrafter"/>
</dbReference>
<dbReference type="InterPro" id="IPR033031">
    <property type="entry name" value="Scc2/Nipped-B"/>
</dbReference>
<dbReference type="PANTHER" id="PTHR21704:SF18">
    <property type="entry name" value="NIPPED-B-LIKE PROTEIN"/>
    <property type="match status" value="1"/>
</dbReference>
<dbReference type="Pfam" id="PF12830">
    <property type="entry name" value="Nipped-B_C"/>
    <property type="match status" value="1"/>
</dbReference>
<evidence type="ECO:0000313" key="8">
    <source>
        <dbReference type="EMBL" id="QLG73914.1"/>
    </source>
</evidence>
<organism evidence="8 9">
    <name type="scientific">Zygotorulaspora mrakii</name>
    <name type="common">Zygosaccharomyces mrakii</name>
    <dbReference type="NCBI Taxonomy" id="42260"/>
    <lineage>
        <taxon>Eukaryota</taxon>
        <taxon>Fungi</taxon>
        <taxon>Dikarya</taxon>
        <taxon>Ascomycota</taxon>
        <taxon>Saccharomycotina</taxon>
        <taxon>Saccharomycetes</taxon>
        <taxon>Saccharomycetales</taxon>
        <taxon>Saccharomycetaceae</taxon>
        <taxon>Zygotorulaspora</taxon>
    </lineage>
</organism>
<dbReference type="GO" id="GO:0140588">
    <property type="term" value="P:chromatin looping"/>
    <property type="evidence" value="ECO:0007669"/>
    <property type="project" value="InterPro"/>
</dbReference>
<keyword evidence="9" id="KW-1185">Reference proteome</keyword>
<dbReference type="InterPro" id="IPR016024">
    <property type="entry name" value="ARM-type_fold"/>
</dbReference>
<dbReference type="SUPFAM" id="SSF48371">
    <property type="entry name" value="ARM repeat"/>
    <property type="match status" value="1"/>
</dbReference>
<comment type="subcellular location">
    <subcellularLocation>
        <location evidence="1 6">Nucleus</location>
    </subcellularLocation>
</comment>
<gene>
    <name evidence="8" type="ORF">HG535_0F04260</name>
</gene>
<dbReference type="GO" id="GO:0010468">
    <property type="term" value="P:regulation of gene expression"/>
    <property type="evidence" value="ECO:0007669"/>
    <property type="project" value="InterPro"/>
</dbReference>
<dbReference type="RefSeq" id="XP_037145639.1">
    <property type="nucleotide sequence ID" value="XM_037289744.1"/>
</dbReference>
<dbReference type="InterPro" id="IPR024986">
    <property type="entry name" value="Nipped-B_C"/>
</dbReference>
<protein>
    <recommendedName>
        <fullName evidence="6">Sister chromatid cohesion protein</fullName>
    </recommendedName>
</protein>
<name>A0A7H9B6H0_ZYGMR</name>
<evidence type="ECO:0000313" key="9">
    <source>
        <dbReference type="Proteomes" id="UP000509704"/>
    </source>
</evidence>
<dbReference type="GO" id="GO:0034087">
    <property type="term" value="P:establishment of mitotic sister chromatid cohesion"/>
    <property type="evidence" value="ECO:0007669"/>
    <property type="project" value="TreeGrafter"/>
</dbReference>
<dbReference type="InterPro" id="IPR026003">
    <property type="entry name" value="Cohesin_HEAT"/>
</dbReference>
<keyword evidence="3 6" id="KW-0677">Repeat</keyword>
<evidence type="ECO:0000256" key="6">
    <source>
        <dbReference type="RuleBase" id="RU364107"/>
    </source>
</evidence>
<dbReference type="PANTHER" id="PTHR21704">
    <property type="entry name" value="NIPPED-B-LIKE PROTEIN DELANGIN SCC2-RELATED"/>
    <property type="match status" value="1"/>
</dbReference>
<dbReference type="CDD" id="cd23958">
    <property type="entry name" value="SCC2"/>
    <property type="match status" value="1"/>
</dbReference>
<accession>A0A7H9B6H0</accession>
<dbReference type="Proteomes" id="UP000509704">
    <property type="component" value="Chromosome 6"/>
</dbReference>
<sequence length="1480" mass="168291">MSKYPGENTNLPKNILESLSNVGLNHLVPKDGLSAMIDSPLIASLVRSSDLDTITSSTMGTVQTTGIPLDTIAHINQEKLVFKRPKALSHNGNTEGQKKSLFDGLSSIAKSCLDLTNCEVESEDIRSLPVENNQSSVKRKYLEEKKPGPDTCLDLGSFTANKRSHVGSTVTVNNLELGAQYISNLHGLVECINEGPATSMSKIETWIPVGDNIYVLSEKFLTTLQMTLKNIVAIPNSWNKVEVEILVKLLEVLVENIKISSAFERQRSNDVLSSVSHLSCTAIFIILQSENNDRRLLKDEYVLAPTNFINEAFENLKEKAKDCGTVKDQLISLCGSISSFSGFLKKRPSIDEGLMTRIVYSICNMLMSNDFESSANLQVQTYKENIRSISTEILVTVFSLFPDQREFIIEELVTNIERLPTKRTQRRLKKIDSETYVTDFTFTIISMLELLNSYESCRSISKNDENFIDLLEEKYKKSNHYLEYYTNRISETILHKCIHSFAKHRHSLENYIQDLIALLPYPTWSLSQYLLSGIMKKLLLVLNSSNQQSANIETVVLQMVGSVGASIFDIKCKTLPNQGSNSIQLCNYPDLLPQYLNSFQECLNFTVLNSSRRSATEILWHQRLGVLLSLWGYTKEEKEENTKVGQLIMEKIASSFEISELSNYTDKRNCNFGDIQYHYNSVLHTLELLNLYEAYLKTVLCLLGSEKIKVRSTAIKCLSMLASRDQNILSSPRVKNTIEKALSESSASVIDAILDLIGTGSSSVEFYKQINMNYDHESISVRKHVLRMNKKIYDDSRDREIKVFVASKILLKIEDEEDAIIEMAKSVLLEKWILPIASEESSEVQVEICKDVISVMSGVSNVNEKGAQHFEWFLNFFLLNKAMHTPARYNSIIRCLNQLTNILVQYIVDVQETDSKSREQEGARTDYLNLLAKFSDCYVSFITKDHIIALYPYLHSDFSSDLHYYILLVFKNTVENLGSFKPKFLYELETTLLSRLPRMNVKEIDQAMPLIWHVSNKRGDISRLTRACSSCFQHLNPYIKQANMHTVIAVEGKLQRLLYLATGFARFCNFGGKSQKPQFVNDDESVYAYVAKCLLVLSREGIPHLIRRMAIKNLSQLCCAHPKLFNSKLVLELLDKELEEGQMDVKLVILESLYDFFTLEERKSIKKVGVKSSVSSNKALKAKVLHERKAETVNDGICSALVTRFLKSVLQICLLEDIRSSLVAVRLLKLVLQYGYTNPSHCIPTIIALVGSTNAYMSFVAEEIMNEVFQRYETMVFAGISQGIKLCLEYSKTLEKEFFYKNNTFLYKVKTIVDSGKKYSSKFFKTVLRVLKIHFDHIMGTQCDMETKDAIIFLVSNLCTFQTITQHEIVLLLWEIDLASEQFREAITDTLVENSKKKADDSLINVATVEKCLREVRSYLILLYGIKPESMVNVQEDFELKNKELTVQNSEMSFIPNLIAMTSDPMIEEKLTEYDNHSNA</sequence>
<keyword evidence="4 6" id="KW-0539">Nucleus</keyword>
<keyword evidence="5 6" id="KW-0131">Cell cycle</keyword>
<dbReference type="EMBL" id="CP058609">
    <property type="protein sequence ID" value="QLG73914.1"/>
    <property type="molecule type" value="Genomic_DNA"/>
</dbReference>
<dbReference type="GO" id="GO:0071169">
    <property type="term" value="P:establishment of protein localization to chromatin"/>
    <property type="evidence" value="ECO:0007669"/>
    <property type="project" value="TreeGrafter"/>
</dbReference>
<evidence type="ECO:0000256" key="5">
    <source>
        <dbReference type="ARBA" id="ARBA00023306"/>
    </source>
</evidence>
<proteinExistence type="inferred from homology"/>